<evidence type="ECO:0000259" key="1">
    <source>
        <dbReference type="Pfam" id="PF00534"/>
    </source>
</evidence>
<keyword evidence="3" id="KW-1185">Reference proteome</keyword>
<dbReference type="CDD" id="cd03801">
    <property type="entry name" value="GT4_PimA-like"/>
    <property type="match status" value="1"/>
</dbReference>
<evidence type="ECO:0000313" key="3">
    <source>
        <dbReference type="Proteomes" id="UP001576780"/>
    </source>
</evidence>
<dbReference type="Proteomes" id="UP001576780">
    <property type="component" value="Unassembled WGS sequence"/>
</dbReference>
<feature type="domain" description="Glycosyl transferase family 1" evidence="1">
    <location>
        <begin position="244"/>
        <end position="399"/>
    </location>
</feature>
<dbReference type="GO" id="GO:0016757">
    <property type="term" value="F:glycosyltransferase activity"/>
    <property type="evidence" value="ECO:0007669"/>
    <property type="project" value="UniProtKB-KW"/>
</dbReference>
<dbReference type="RefSeq" id="WP_413282003.1">
    <property type="nucleotide sequence ID" value="NZ_JBHFNT010000319.1"/>
</dbReference>
<keyword evidence="2" id="KW-0328">Glycosyltransferase</keyword>
<dbReference type="Pfam" id="PF00534">
    <property type="entry name" value="Glycos_transf_1"/>
    <property type="match status" value="1"/>
</dbReference>
<dbReference type="SUPFAM" id="SSF53756">
    <property type="entry name" value="UDP-Glycosyltransferase/glycogen phosphorylase"/>
    <property type="match status" value="1"/>
</dbReference>
<dbReference type="Gene3D" id="3.40.50.2000">
    <property type="entry name" value="Glycogen Phosphorylase B"/>
    <property type="match status" value="2"/>
</dbReference>
<gene>
    <name evidence="2" type="ORF">ACE1CA_35060</name>
</gene>
<proteinExistence type="predicted"/>
<protein>
    <submittedName>
        <fullName evidence="2">Glycosyltransferase family 4 protein</fullName>
        <ecNumber evidence="2">2.4.-.-</ecNumber>
    </submittedName>
</protein>
<comment type="caution">
    <text evidence="2">The sequence shown here is derived from an EMBL/GenBank/DDBJ whole genome shotgun (WGS) entry which is preliminary data.</text>
</comment>
<name>A0ABV4WX93_9CYAN</name>
<dbReference type="EMBL" id="JBHFNT010000319">
    <property type="protein sequence ID" value="MFB2839739.1"/>
    <property type="molecule type" value="Genomic_DNA"/>
</dbReference>
<sequence length="425" mass="48024">MSFKKFKILLSAFVCHPEKGSEEGIGWNWLKELSKEHEVYALISCFLDQEEPVRAAVEELSYRENIHLIFIPMPQGSNKIMSLFPILEFYYLCVEWQKQALAEAKKLLEKVDIDIIHHVTYGSWTIPSFLWQLPKPFVLGPVTGSQKVPLVGYLFLPPKAIVQELVRIAYFLWVRMTSVASREAVKKAKLVLCGNLETLSEISSIKKSGKSLFFLDVGVSYTSELAKASEQTTGGCNTSTSISLLWAGLIEPRKNFGLLLEALKILPSDIQWKLTVAGTGPLLTYWQDKVSRLGLHEKINFLGQIPYIEMSKCYQTSDIFVFPSLREGTGTVILEALANRLPVIALRLNGAATVLADDCGVLIEVRSKKQMINDFADAITSLSRDRDLRRKIGEKGYERVRSFYTWEKRGKQMSSLYQKVLDGIL</sequence>
<dbReference type="PANTHER" id="PTHR45947:SF3">
    <property type="entry name" value="SULFOQUINOVOSYL TRANSFERASE SQD2"/>
    <property type="match status" value="1"/>
</dbReference>
<reference evidence="2 3" key="1">
    <citation type="submission" date="2024-09" db="EMBL/GenBank/DDBJ databases">
        <title>Floridaenema gen nov. (Aerosakkonemataceae, Aerosakkonematales ord. nov., Cyanobacteria) from benthic tropical and subtropical fresh waters, with the description of four new species.</title>
        <authorList>
            <person name="Moretto J.A."/>
            <person name="Berthold D.E."/>
            <person name="Lefler F.W."/>
            <person name="Huang I.-S."/>
            <person name="Laughinghouse H. IV."/>
        </authorList>
    </citation>
    <scope>NUCLEOTIDE SEQUENCE [LARGE SCALE GENOMIC DNA]</scope>
    <source>
        <strain evidence="2 3">BLCC-F167</strain>
    </source>
</reference>
<dbReference type="InterPro" id="IPR001296">
    <property type="entry name" value="Glyco_trans_1"/>
</dbReference>
<dbReference type="PANTHER" id="PTHR45947">
    <property type="entry name" value="SULFOQUINOVOSYL TRANSFERASE SQD2"/>
    <property type="match status" value="1"/>
</dbReference>
<organism evidence="2 3">
    <name type="scientific">Floridaenema evergladense BLCC-F167</name>
    <dbReference type="NCBI Taxonomy" id="3153639"/>
    <lineage>
        <taxon>Bacteria</taxon>
        <taxon>Bacillati</taxon>
        <taxon>Cyanobacteriota</taxon>
        <taxon>Cyanophyceae</taxon>
        <taxon>Oscillatoriophycideae</taxon>
        <taxon>Aerosakkonematales</taxon>
        <taxon>Aerosakkonemataceae</taxon>
        <taxon>Floridanema</taxon>
        <taxon>Floridanema evergladense</taxon>
    </lineage>
</organism>
<keyword evidence="2" id="KW-0808">Transferase</keyword>
<dbReference type="EC" id="2.4.-.-" evidence="2"/>
<accession>A0ABV4WX93</accession>
<evidence type="ECO:0000313" key="2">
    <source>
        <dbReference type="EMBL" id="MFB2839739.1"/>
    </source>
</evidence>
<dbReference type="InterPro" id="IPR050194">
    <property type="entry name" value="Glycosyltransferase_grp1"/>
</dbReference>